<evidence type="ECO:0000259" key="2">
    <source>
        <dbReference type="Pfam" id="PF04773"/>
    </source>
</evidence>
<evidence type="ECO:0000313" key="4">
    <source>
        <dbReference type="EMBL" id="SFI13398.1"/>
    </source>
</evidence>
<accession>A0A1I3FQ46</accession>
<dbReference type="AlphaFoldDB" id="A0A1I3FQ46"/>
<dbReference type="RefSeq" id="WP_090625448.1">
    <property type="nucleotide sequence ID" value="NZ_FOQO01000002.1"/>
</dbReference>
<evidence type="ECO:0000313" key="5">
    <source>
        <dbReference type="Proteomes" id="UP000198670"/>
    </source>
</evidence>
<feature type="domain" description="FecR protein" evidence="2">
    <location>
        <begin position="201"/>
        <end position="301"/>
    </location>
</feature>
<evidence type="ECO:0000256" key="1">
    <source>
        <dbReference type="SAM" id="Phobius"/>
    </source>
</evidence>
<dbReference type="Gene3D" id="3.55.50.30">
    <property type="match status" value="1"/>
</dbReference>
<dbReference type="InterPro" id="IPR006860">
    <property type="entry name" value="FecR"/>
</dbReference>
<organism evidence="4 5">
    <name type="scientific">Parapedobacter indicus</name>
    <dbReference type="NCBI Taxonomy" id="1477437"/>
    <lineage>
        <taxon>Bacteria</taxon>
        <taxon>Pseudomonadati</taxon>
        <taxon>Bacteroidota</taxon>
        <taxon>Sphingobacteriia</taxon>
        <taxon>Sphingobacteriales</taxon>
        <taxon>Sphingobacteriaceae</taxon>
        <taxon>Parapedobacter</taxon>
    </lineage>
</organism>
<dbReference type="Proteomes" id="UP000198670">
    <property type="component" value="Unassembled WGS sequence"/>
</dbReference>
<dbReference type="PANTHER" id="PTHR30273">
    <property type="entry name" value="PERIPLASMIC SIGNAL SENSOR AND SIGMA FACTOR ACTIVATOR FECR-RELATED"/>
    <property type="match status" value="1"/>
</dbReference>
<keyword evidence="1" id="KW-0472">Membrane</keyword>
<keyword evidence="1" id="KW-0812">Transmembrane</keyword>
<keyword evidence="1" id="KW-1133">Transmembrane helix</keyword>
<keyword evidence="5" id="KW-1185">Reference proteome</keyword>
<dbReference type="Pfam" id="PF16344">
    <property type="entry name" value="FecR_C"/>
    <property type="match status" value="1"/>
</dbReference>
<dbReference type="Gene3D" id="2.60.120.1440">
    <property type="match status" value="1"/>
</dbReference>
<protein>
    <submittedName>
        <fullName evidence="4">FecR family protein</fullName>
    </submittedName>
</protein>
<name>A0A1I3FQ46_9SPHI</name>
<sequence length="414" mass="46269">MERDLYVLLERYLDNRCSAADVQRLYEYFGHPDDDARLAAAIREYMIRHDAANPEIPPIAHEIAGNVHQRVWDATQPVERRPIWRRIPWVIIRSPYAAAILIAAVAAALIFAADPIANWSNGRIRPQANTVNAAEIAPGTNRATLTLADGQAIDLSEAQAGIIVGEAITYLDGSLVIDSESEGESREDKPQAGPKTYNLQLTTPKGGTYQITLPDGSRVWLNSASTLSYPSRFEGKERVVQLAGEAYFDVNEARTLTDSQKIPFLVHTQNQVVEVLGTEFNISAYADDQETKTTLVTGSVRVSSDNETLQLSPNQQATLRGDVLQVKQVDVRAYTDWKAGFFSFRETSLTDAMRQLSRWYNLDVAYDESVSEMYFFGKIKRDNNLNKVLSILEKSGLNCRITNENNRIKLTVLP</sequence>
<dbReference type="Pfam" id="PF04773">
    <property type="entry name" value="FecR"/>
    <property type="match status" value="1"/>
</dbReference>
<dbReference type="PANTHER" id="PTHR30273:SF2">
    <property type="entry name" value="PROTEIN FECR"/>
    <property type="match status" value="1"/>
</dbReference>
<feature type="domain" description="Protein FecR C-terminal" evidence="3">
    <location>
        <begin position="342"/>
        <end position="408"/>
    </location>
</feature>
<dbReference type="GO" id="GO:0016989">
    <property type="term" value="F:sigma factor antagonist activity"/>
    <property type="evidence" value="ECO:0007669"/>
    <property type="project" value="TreeGrafter"/>
</dbReference>
<dbReference type="STRING" id="1477437.SAMN05444682_102444"/>
<dbReference type="OrthoDB" id="1099963at2"/>
<evidence type="ECO:0000259" key="3">
    <source>
        <dbReference type="Pfam" id="PF16344"/>
    </source>
</evidence>
<dbReference type="EMBL" id="FOQO01000002">
    <property type="protein sequence ID" value="SFI13398.1"/>
    <property type="molecule type" value="Genomic_DNA"/>
</dbReference>
<gene>
    <name evidence="4" type="ORF">SAMN05444682_102444</name>
</gene>
<feature type="transmembrane region" description="Helical" evidence="1">
    <location>
        <begin position="90"/>
        <end position="113"/>
    </location>
</feature>
<dbReference type="InterPro" id="IPR012373">
    <property type="entry name" value="Ferrdict_sens_TM"/>
</dbReference>
<dbReference type="InterPro" id="IPR032508">
    <property type="entry name" value="FecR_C"/>
</dbReference>
<reference evidence="4 5" key="1">
    <citation type="submission" date="2016-10" db="EMBL/GenBank/DDBJ databases">
        <authorList>
            <person name="de Groot N.N."/>
        </authorList>
    </citation>
    <scope>NUCLEOTIDE SEQUENCE [LARGE SCALE GENOMIC DNA]</scope>
    <source>
        <strain evidence="4 5">RK1</strain>
    </source>
</reference>
<proteinExistence type="predicted"/>